<evidence type="ECO:0000313" key="3">
    <source>
        <dbReference type="Proteomes" id="UP000739411"/>
    </source>
</evidence>
<sequence length="555" mass="60291">MTDALDSGVCNIAAALPKMARLQPQTLAVVFPTGFDHDGRRTYSRLTYQQLDVQSDVIARGLRAAGLTRGMRTVLMVKPSLEFFALTFALFKAGIVPVMIDPGLGLKQLKTCLAEVEPEAFIGIPAAHAARIVLGWGRKTIRHLVTVGTRWCWGGMTLAKVAALGTGSSPFLENTQADETAAILFTSGSTGIAKGVVYSHGNFMAQVELIRQTYGIQPGEIDLPTFPLFALFDPALGMTTIVPDMDFTCPAKVDPEKIKAAIEDWGVTNVFASPALLNTVSRHGVEHGVQWPTVKRILSAGAPVPAVTLERMQQMLPPGAEIFTPYGATEALPVANISSRDILACTRQFTNIGAGVCVGRIVPPNDVRIIEITDEALTEWSKVQELPVGEIGEITVLGPTVTAAYFGRPEATRLAKIDRDGQTVHRMGDVGYFDAEGRLWFCGRKSHRVELADRRLFSAPVEEIFNTHQAVFRTALVSARIAGVRVPVLCIELSHEAKPLNEQELFASMKLLGAKFAPTQGISHFLIHPGFPVDIRHNAKIGREKLADWAQEKLS</sequence>
<dbReference type="PANTHER" id="PTHR43767">
    <property type="entry name" value="LONG-CHAIN-FATTY-ACID--COA LIGASE"/>
    <property type="match status" value="1"/>
</dbReference>
<dbReference type="CDD" id="cd05910">
    <property type="entry name" value="FACL_like_1"/>
    <property type="match status" value="1"/>
</dbReference>
<evidence type="ECO:0000313" key="2">
    <source>
        <dbReference type="EMBL" id="MBK7415536.1"/>
    </source>
</evidence>
<accession>A0A935MYX7</accession>
<reference evidence="2 3" key="1">
    <citation type="submission" date="2020-10" db="EMBL/GenBank/DDBJ databases">
        <title>Connecting structure to function with the recovery of over 1000 high-quality activated sludge metagenome-assembled genomes encoding full-length rRNA genes using long-read sequencing.</title>
        <authorList>
            <person name="Singleton C.M."/>
            <person name="Petriglieri F."/>
            <person name="Kristensen J.M."/>
            <person name="Kirkegaard R.H."/>
            <person name="Michaelsen T.Y."/>
            <person name="Andersen M.H."/>
            <person name="Karst S.M."/>
            <person name="Dueholm M.S."/>
            <person name="Nielsen P.H."/>
            <person name="Albertsen M."/>
        </authorList>
    </citation>
    <scope>NUCLEOTIDE SEQUENCE [LARGE SCALE GENOMIC DNA]</scope>
    <source>
        <strain evidence="2">EsbW_18-Q3-R4-48_BATAC.463</strain>
    </source>
</reference>
<dbReference type="EMBL" id="JADJMS010000021">
    <property type="protein sequence ID" value="MBK7415536.1"/>
    <property type="molecule type" value="Genomic_DNA"/>
</dbReference>
<dbReference type="InterPro" id="IPR042099">
    <property type="entry name" value="ANL_N_sf"/>
</dbReference>
<dbReference type="Proteomes" id="UP000739411">
    <property type="component" value="Unassembled WGS sequence"/>
</dbReference>
<comment type="caution">
    <text evidence="2">The sequence shown here is derived from an EMBL/GenBank/DDBJ whole genome shotgun (WGS) entry which is preliminary data.</text>
</comment>
<dbReference type="SUPFAM" id="SSF56801">
    <property type="entry name" value="Acetyl-CoA synthetase-like"/>
    <property type="match status" value="1"/>
</dbReference>
<organism evidence="2 3">
    <name type="scientific">Candidatus Dechloromonas phosphorivorans</name>
    <dbReference type="NCBI Taxonomy" id="2899244"/>
    <lineage>
        <taxon>Bacteria</taxon>
        <taxon>Pseudomonadati</taxon>
        <taxon>Pseudomonadota</taxon>
        <taxon>Betaproteobacteria</taxon>
        <taxon>Rhodocyclales</taxon>
        <taxon>Azonexaceae</taxon>
        <taxon>Dechloromonas</taxon>
    </lineage>
</organism>
<protein>
    <submittedName>
        <fullName evidence="2">AMP-binding protein</fullName>
    </submittedName>
</protein>
<dbReference type="Gene3D" id="3.40.50.12780">
    <property type="entry name" value="N-terminal domain of ligase-like"/>
    <property type="match status" value="1"/>
</dbReference>
<proteinExistence type="predicted"/>
<dbReference type="InterPro" id="IPR050237">
    <property type="entry name" value="ATP-dep_AMP-bd_enzyme"/>
</dbReference>
<dbReference type="Pfam" id="PF00501">
    <property type="entry name" value="AMP-binding"/>
    <property type="match status" value="1"/>
</dbReference>
<dbReference type="PROSITE" id="PS00455">
    <property type="entry name" value="AMP_BINDING"/>
    <property type="match status" value="1"/>
</dbReference>
<name>A0A935MYX7_9RHOO</name>
<dbReference type="NCBIfam" id="NF006754">
    <property type="entry name" value="PRK09274.1"/>
    <property type="match status" value="1"/>
</dbReference>
<feature type="domain" description="AMP-dependent synthetase/ligase" evidence="1">
    <location>
        <begin position="20"/>
        <end position="406"/>
    </location>
</feature>
<gene>
    <name evidence="2" type="ORF">IPJ38_10925</name>
</gene>
<dbReference type="PANTHER" id="PTHR43767:SF1">
    <property type="entry name" value="NONRIBOSOMAL PEPTIDE SYNTHASE PES1 (EUROFUNG)-RELATED"/>
    <property type="match status" value="1"/>
</dbReference>
<dbReference type="AlphaFoldDB" id="A0A935MYX7"/>
<evidence type="ECO:0000259" key="1">
    <source>
        <dbReference type="Pfam" id="PF00501"/>
    </source>
</evidence>
<dbReference type="InterPro" id="IPR020845">
    <property type="entry name" value="AMP-binding_CS"/>
</dbReference>
<dbReference type="InterPro" id="IPR000873">
    <property type="entry name" value="AMP-dep_synth/lig_dom"/>
</dbReference>